<dbReference type="PANTHER" id="PTHR38886">
    <property type="entry name" value="SESA DOMAIN-CONTAINING PROTEIN"/>
    <property type="match status" value="1"/>
</dbReference>
<evidence type="ECO:0000313" key="1">
    <source>
        <dbReference type="EMBL" id="EGU72862.1"/>
    </source>
</evidence>
<dbReference type="STRING" id="660025.F9GD96"/>
<dbReference type="PANTHER" id="PTHR38886:SF1">
    <property type="entry name" value="NACHT-NTPASE AND P-LOOP NTPASES N-TERMINAL DOMAIN-CONTAINING PROTEIN"/>
    <property type="match status" value="1"/>
</dbReference>
<dbReference type="EMBL" id="AFQF01005386">
    <property type="protein sequence ID" value="EGU72862.1"/>
    <property type="molecule type" value="Genomic_DNA"/>
</dbReference>
<sequence length="668" mass="73820">MASPVSIGDAFLMAKLAFRIGQAFTKGKKSAPAELREVESQLYSLSAALNALTAARKSGHSAPLLVDRSELPQNAPPHYKDNQDIILGMLGSCNDTLAHLQSIVVKYGIISTTADPSHAQVKRWSHKLKADWKRIAWTTEGGDLAALKSDLTIQTNSLNLILGSDMNRVSVMLTEIHDWFVENLKSTTESASALATCTPNETSAGPSDGIYFQLFVQSKQNSTLICPRASLSQNVSGVYYSKSLESSQLFSCGCPDSSTNSTVHQSAVELYELSPLSFIVRIAGSERSWLLYKIANRVTNQLVTLVVKGVPSHAMDDFEELFVHGLSVIQARDILRRDTGTMLAHASENEVNCPKANILDIISNAATGHQSISAVKFTSGNVHHLRDTIKYVQMLHYKTVNLDRILKNEVLPRSDFKESENADVLIVYGKDDNNNNAADEIVSTILHWFDSSEAPTPTISASVEFVFASPEASMIAATQFYYEMEAIRMDLFVIHLQYPRDNERTVLKLQAQDVHTPQVHIRNADMSILQNTTTHRFRLLVQSRAGYSILSQELKADFFDTLVDQGQPDYGALAYEVHMDETGKRHVRQLSKGFHQLVFTDSKMEKGVLKEGRDEGAEEGPSKRHKTAARLCGICRKSGHNARTCPDAEDIDGSSNSDVLDSIECYFG</sequence>
<name>F9GD96_FUSOF</name>
<evidence type="ECO:0008006" key="2">
    <source>
        <dbReference type="Google" id="ProtNLM"/>
    </source>
</evidence>
<gene>
    <name evidence="1" type="ORF">FOXB_16630</name>
</gene>
<dbReference type="SUPFAM" id="SSF57756">
    <property type="entry name" value="Retrovirus zinc finger-like domains"/>
    <property type="match status" value="1"/>
</dbReference>
<dbReference type="InterPro" id="IPR036875">
    <property type="entry name" value="Znf_CCHC_sf"/>
</dbReference>
<dbReference type="AlphaFoldDB" id="F9GD96"/>
<protein>
    <recommendedName>
        <fullName evidence="2">CCHC-type domain-containing protein</fullName>
    </recommendedName>
</protein>
<dbReference type="OrthoDB" id="5404564at2759"/>
<comment type="caution">
    <text evidence="1">The sequence shown here is derived from an EMBL/GenBank/DDBJ whole genome shotgun (WGS) entry which is preliminary data.</text>
</comment>
<proteinExistence type="predicted"/>
<organism evidence="1">
    <name type="scientific">Fusarium oxysporum (strain Fo5176)</name>
    <name type="common">Fusarium vascular wilt</name>
    <dbReference type="NCBI Taxonomy" id="660025"/>
    <lineage>
        <taxon>Eukaryota</taxon>
        <taxon>Fungi</taxon>
        <taxon>Dikarya</taxon>
        <taxon>Ascomycota</taxon>
        <taxon>Pezizomycotina</taxon>
        <taxon>Sordariomycetes</taxon>
        <taxon>Hypocreomycetidae</taxon>
        <taxon>Hypocreales</taxon>
        <taxon>Nectriaceae</taxon>
        <taxon>Fusarium</taxon>
        <taxon>Fusarium oxysporum species complex</taxon>
    </lineage>
</organism>
<dbReference type="GO" id="GO:0003676">
    <property type="term" value="F:nucleic acid binding"/>
    <property type="evidence" value="ECO:0007669"/>
    <property type="project" value="InterPro"/>
</dbReference>
<dbReference type="GO" id="GO:0008270">
    <property type="term" value="F:zinc ion binding"/>
    <property type="evidence" value="ECO:0007669"/>
    <property type="project" value="InterPro"/>
</dbReference>
<accession>F9GD96</accession>
<reference evidence="1" key="1">
    <citation type="journal article" date="2012" name="Mol. Plant Microbe Interact.">
        <title>A highly conserved effector in Fusarium oxysporum is required for full virulence on Arabidopsis.</title>
        <authorList>
            <person name="Thatcher L.F."/>
            <person name="Gardiner D.M."/>
            <person name="Kazan K."/>
            <person name="Manners J."/>
        </authorList>
    </citation>
    <scope>NUCLEOTIDE SEQUENCE [LARGE SCALE GENOMIC DNA]</scope>
    <source>
        <strain evidence="1">Fo5176</strain>
    </source>
</reference>